<sequence>MDDNRLASAENAIKEADLLRARLADSQDWTRALVRSGRARCDEFLSGGIFRRHGKTVPTLTLLHS</sequence>
<evidence type="ECO:0000313" key="1">
    <source>
        <dbReference type="EMBL" id="GJE04200.1"/>
    </source>
</evidence>
<name>A0ABQ4SM20_9HYPH</name>
<comment type="caution">
    <text evidence="1">The sequence shown here is derived from an EMBL/GenBank/DDBJ whole genome shotgun (WGS) entry which is preliminary data.</text>
</comment>
<reference evidence="1" key="1">
    <citation type="journal article" date="2021" name="Front. Microbiol.">
        <title>Comprehensive Comparative Genomics and Phenotyping of Methylobacterium Species.</title>
        <authorList>
            <person name="Alessa O."/>
            <person name="Ogura Y."/>
            <person name="Fujitani Y."/>
            <person name="Takami H."/>
            <person name="Hayashi T."/>
            <person name="Sahin N."/>
            <person name="Tani A."/>
        </authorList>
    </citation>
    <scope>NUCLEOTIDE SEQUENCE</scope>
    <source>
        <strain evidence="1">DSM 17168</strain>
    </source>
</reference>
<reference evidence="1" key="2">
    <citation type="submission" date="2021-08" db="EMBL/GenBank/DDBJ databases">
        <authorList>
            <person name="Tani A."/>
            <person name="Ola A."/>
            <person name="Ogura Y."/>
            <person name="Katsura K."/>
            <person name="Hayashi T."/>
        </authorList>
    </citation>
    <scope>NUCLEOTIDE SEQUENCE</scope>
    <source>
        <strain evidence="1">DSM 17168</strain>
    </source>
</reference>
<evidence type="ECO:0000313" key="2">
    <source>
        <dbReference type="Proteomes" id="UP001055153"/>
    </source>
</evidence>
<accession>A0ABQ4SM20</accession>
<gene>
    <name evidence="1" type="ORF">GMJLKIPL_6161</name>
</gene>
<keyword evidence="2" id="KW-1185">Reference proteome</keyword>
<dbReference type="Proteomes" id="UP001055153">
    <property type="component" value="Unassembled WGS sequence"/>
</dbReference>
<proteinExistence type="predicted"/>
<dbReference type="RefSeq" id="WP_238241566.1">
    <property type="nucleotide sequence ID" value="NZ_BPQQ01000106.1"/>
</dbReference>
<organism evidence="1 2">
    <name type="scientific">Methylobacterium isbiliense</name>
    <dbReference type="NCBI Taxonomy" id="315478"/>
    <lineage>
        <taxon>Bacteria</taxon>
        <taxon>Pseudomonadati</taxon>
        <taxon>Pseudomonadota</taxon>
        <taxon>Alphaproteobacteria</taxon>
        <taxon>Hyphomicrobiales</taxon>
        <taxon>Methylobacteriaceae</taxon>
        <taxon>Methylobacterium</taxon>
    </lineage>
</organism>
<dbReference type="EMBL" id="BPQQ01000106">
    <property type="protein sequence ID" value="GJE04200.1"/>
    <property type="molecule type" value="Genomic_DNA"/>
</dbReference>
<protein>
    <submittedName>
        <fullName evidence="1">Uncharacterized protein</fullName>
    </submittedName>
</protein>